<evidence type="ECO:0000256" key="12">
    <source>
        <dbReference type="PROSITE-ProRule" id="PRU00267"/>
    </source>
</evidence>
<sequence>MRDGCDKKIKWREAYIIVYIIIYIALSISVNSLSNFGNIYHYSYIFNTRDYIMSTEDVTPQIGNSPTSITNEGSSTSTGVSASGTPCYESEHTISNEQTSIVPNTDAVPTPPLSEEHESSYDMESLENEIGLPGVEMLAGGNGSDQQFIKRPLNAYMIFTRVERKKIMAQDPKKKMFEVSREMGERWKALTDLQKKPFFDLAKKHKELHQNYLKQNPDIAYHPQRKKTSKNSSSNGKGQQPPTPDYNSMPVKTISPNNHIMQQQQSQQQQQYSHHMSNGSSLQTNGLQQQQPNNNNLYGSQGNTGPVHQNVCTSAFYIPQQHMNQNSMQPIQMMPNQNNGNTDMMLGYYNQIYPNQVVENGQGVLGMSNNGYFYDGIYNMNHANGTG</sequence>
<evidence type="ECO:0000313" key="17">
    <source>
        <dbReference type="WBParaSite" id="SSTP_0000600400.1"/>
    </source>
</evidence>
<name>A0A0K0E920_STRER</name>
<keyword evidence="14" id="KW-0472">Membrane</keyword>
<evidence type="ECO:0000256" key="8">
    <source>
        <dbReference type="ARBA" id="ARBA00023159"/>
    </source>
</evidence>
<dbReference type="PANTHER" id="PTHR10270">
    <property type="entry name" value="SOX TRANSCRIPTION FACTOR"/>
    <property type="match status" value="1"/>
</dbReference>
<feature type="domain" description="HMG box" evidence="15">
    <location>
        <begin position="149"/>
        <end position="217"/>
    </location>
</feature>
<feature type="region of interest" description="Disordered" evidence="13">
    <location>
        <begin position="214"/>
        <end position="305"/>
    </location>
</feature>
<dbReference type="GO" id="GO:0000978">
    <property type="term" value="F:RNA polymerase II cis-regulatory region sequence-specific DNA binding"/>
    <property type="evidence" value="ECO:0007669"/>
    <property type="project" value="TreeGrafter"/>
</dbReference>
<keyword evidence="5" id="KW-0112">Calmodulin-binding</keyword>
<dbReference type="Gene3D" id="1.10.30.10">
    <property type="entry name" value="High mobility group box domain"/>
    <property type="match status" value="1"/>
</dbReference>
<keyword evidence="14" id="KW-0812">Transmembrane</keyword>
<feature type="compositionally biased region" description="Low complexity" evidence="13">
    <location>
        <begin position="282"/>
        <end position="297"/>
    </location>
</feature>
<dbReference type="GO" id="GO:0016607">
    <property type="term" value="C:nuclear speck"/>
    <property type="evidence" value="ECO:0007669"/>
    <property type="project" value="UniProtKB-SubCell"/>
</dbReference>
<evidence type="ECO:0000313" key="16">
    <source>
        <dbReference type="Proteomes" id="UP000035681"/>
    </source>
</evidence>
<dbReference type="WBParaSite" id="SSTP_0000600400.1">
    <property type="protein sequence ID" value="SSTP_0000600400.1"/>
    <property type="gene ID" value="SSTP_0000600400"/>
</dbReference>
<evidence type="ECO:0000256" key="3">
    <source>
        <dbReference type="ARBA" id="ARBA00019052"/>
    </source>
</evidence>
<keyword evidence="14" id="KW-1133">Transmembrane helix</keyword>
<feature type="compositionally biased region" description="Low complexity" evidence="13">
    <location>
        <begin position="73"/>
        <end position="85"/>
    </location>
</feature>
<evidence type="ECO:0000256" key="9">
    <source>
        <dbReference type="ARBA" id="ARBA00023163"/>
    </source>
</evidence>
<dbReference type="WBParaSite" id="TCONS_00002897.p1">
    <property type="protein sequence ID" value="TCONS_00002897.p1"/>
    <property type="gene ID" value="XLOC_002690"/>
</dbReference>
<dbReference type="AlphaFoldDB" id="A0A0K0E920"/>
<evidence type="ECO:0000256" key="14">
    <source>
        <dbReference type="SAM" id="Phobius"/>
    </source>
</evidence>
<keyword evidence="4" id="KW-0221">Differentiation</keyword>
<dbReference type="PANTHER" id="PTHR10270:SF161">
    <property type="entry name" value="SEX-DETERMINING REGION Y PROTEIN"/>
    <property type="match status" value="1"/>
</dbReference>
<dbReference type="STRING" id="6248.A0A0K0E920"/>
<feature type="compositionally biased region" description="Polar residues" evidence="13">
    <location>
        <begin position="63"/>
        <end position="72"/>
    </location>
</feature>
<accession>A0A0K0E920</accession>
<keyword evidence="6" id="KW-0726">Sexual differentiation</keyword>
<evidence type="ECO:0000256" key="5">
    <source>
        <dbReference type="ARBA" id="ARBA00022860"/>
    </source>
</evidence>
<keyword evidence="7 12" id="KW-0238">DNA-binding</keyword>
<dbReference type="Pfam" id="PF00505">
    <property type="entry name" value="HMG_box"/>
    <property type="match status" value="1"/>
</dbReference>
<feature type="DNA-binding region" description="HMG box" evidence="12">
    <location>
        <begin position="149"/>
        <end position="217"/>
    </location>
</feature>
<dbReference type="GO" id="GO:0001228">
    <property type="term" value="F:DNA-binding transcription activator activity, RNA polymerase II-specific"/>
    <property type="evidence" value="ECO:0007669"/>
    <property type="project" value="TreeGrafter"/>
</dbReference>
<evidence type="ECO:0000256" key="1">
    <source>
        <dbReference type="ARBA" id="ARBA00004324"/>
    </source>
</evidence>
<comment type="similarity">
    <text evidence="2">Belongs to the SRY family.</text>
</comment>
<feature type="region of interest" description="Disordered" evidence="13">
    <location>
        <begin position="63"/>
        <end position="89"/>
    </location>
</feature>
<feature type="compositionally biased region" description="Low complexity" evidence="13">
    <location>
        <begin position="262"/>
        <end position="271"/>
    </location>
</feature>
<dbReference type="SMART" id="SM00398">
    <property type="entry name" value="HMG"/>
    <property type="match status" value="1"/>
</dbReference>
<evidence type="ECO:0000256" key="6">
    <source>
        <dbReference type="ARBA" id="ARBA00022928"/>
    </source>
</evidence>
<reference evidence="17" key="1">
    <citation type="submission" date="2015-08" db="UniProtKB">
        <authorList>
            <consortium name="WormBaseParasite"/>
        </authorList>
    </citation>
    <scope>IDENTIFICATION</scope>
</reference>
<evidence type="ECO:0000259" key="15">
    <source>
        <dbReference type="PROSITE" id="PS50118"/>
    </source>
</evidence>
<organism evidence="17">
    <name type="scientific">Strongyloides stercoralis</name>
    <name type="common">Threadworm</name>
    <dbReference type="NCBI Taxonomy" id="6248"/>
    <lineage>
        <taxon>Eukaryota</taxon>
        <taxon>Metazoa</taxon>
        <taxon>Ecdysozoa</taxon>
        <taxon>Nematoda</taxon>
        <taxon>Chromadorea</taxon>
        <taxon>Rhabditida</taxon>
        <taxon>Tylenchina</taxon>
        <taxon>Panagrolaimomorpha</taxon>
        <taxon>Strongyloidoidea</taxon>
        <taxon>Strongyloididae</taxon>
        <taxon>Strongyloides</taxon>
    </lineage>
</organism>
<protein>
    <recommendedName>
        <fullName evidence="3">Sex-determining region Y protein</fullName>
    </recommendedName>
    <alternativeName>
        <fullName evidence="10">Testis-determining factor</fullName>
    </alternativeName>
</protein>
<proteinExistence type="inferred from homology"/>
<evidence type="ECO:0000256" key="11">
    <source>
        <dbReference type="ARBA" id="ARBA00045821"/>
    </source>
</evidence>
<evidence type="ECO:0000256" key="7">
    <source>
        <dbReference type="ARBA" id="ARBA00023125"/>
    </source>
</evidence>
<keyword evidence="9" id="KW-0804">Transcription</keyword>
<keyword evidence="16" id="KW-1185">Reference proteome</keyword>
<feature type="transmembrane region" description="Helical" evidence="14">
    <location>
        <begin position="12"/>
        <end position="30"/>
    </location>
</feature>
<evidence type="ECO:0000256" key="2">
    <source>
        <dbReference type="ARBA" id="ARBA00005998"/>
    </source>
</evidence>
<evidence type="ECO:0000256" key="13">
    <source>
        <dbReference type="SAM" id="MobiDB-lite"/>
    </source>
</evidence>
<dbReference type="GO" id="GO:0030154">
    <property type="term" value="P:cell differentiation"/>
    <property type="evidence" value="ECO:0007669"/>
    <property type="project" value="UniProtKB-KW"/>
</dbReference>
<dbReference type="InterPro" id="IPR009071">
    <property type="entry name" value="HMG_box_dom"/>
</dbReference>
<comment type="function">
    <text evidence="11">Transcriptional regulator that controls a genetic switch in male development. It is necessary and sufficient for initiating male sex determination by directing the development of supporting cell precursors (pre-Sertoli cells) as Sertoli rather than granulosa cells. Involved in different aspects of gene regulation including promoter activation or repression. Binds to the DNA consensus sequence 5'-[AT]AACAA[AT]-3'. SRY HMG box recognizes DNA by partial intercalation in the minor groove and promotes DNA bending. Also involved in pre-mRNA splicing. In male adult brain involved in the maintenance of motor functions of dopaminergic neurons.</text>
</comment>
<dbReference type="PROSITE" id="PS50118">
    <property type="entry name" value="HMG_BOX_2"/>
    <property type="match status" value="1"/>
</dbReference>
<dbReference type="GO" id="GO:0005516">
    <property type="term" value="F:calmodulin binding"/>
    <property type="evidence" value="ECO:0007669"/>
    <property type="project" value="UniProtKB-KW"/>
</dbReference>
<dbReference type="GO" id="GO:0007548">
    <property type="term" value="P:sex differentiation"/>
    <property type="evidence" value="ECO:0007669"/>
    <property type="project" value="UniProtKB-KW"/>
</dbReference>
<keyword evidence="12" id="KW-0539">Nucleus</keyword>
<dbReference type="InterPro" id="IPR036910">
    <property type="entry name" value="HMG_box_dom_sf"/>
</dbReference>
<dbReference type="InterPro" id="IPR050140">
    <property type="entry name" value="SRY-related_HMG-box_TF-like"/>
</dbReference>
<keyword evidence="8" id="KW-0010">Activator</keyword>
<comment type="subcellular location">
    <subcellularLocation>
        <location evidence="1">Nucleus speckle</location>
    </subcellularLocation>
</comment>
<feature type="compositionally biased region" description="Polar residues" evidence="13">
    <location>
        <begin position="272"/>
        <end position="281"/>
    </location>
</feature>
<evidence type="ECO:0000256" key="10">
    <source>
        <dbReference type="ARBA" id="ARBA00032498"/>
    </source>
</evidence>
<evidence type="ECO:0000256" key="4">
    <source>
        <dbReference type="ARBA" id="ARBA00022782"/>
    </source>
</evidence>
<dbReference type="SUPFAM" id="SSF47095">
    <property type="entry name" value="HMG-box"/>
    <property type="match status" value="1"/>
</dbReference>
<dbReference type="Proteomes" id="UP000035681">
    <property type="component" value="Unplaced"/>
</dbReference>